<feature type="region of interest" description="Disordered" evidence="1">
    <location>
        <begin position="379"/>
        <end position="406"/>
    </location>
</feature>
<protein>
    <submittedName>
        <fullName evidence="2">Uncharacterized protein</fullName>
    </submittedName>
</protein>
<organism evidence="2 3">
    <name type="scientific">Tanacetum coccineum</name>
    <dbReference type="NCBI Taxonomy" id="301880"/>
    <lineage>
        <taxon>Eukaryota</taxon>
        <taxon>Viridiplantae</taxon>
        <taxon>Streptophyta</taxon>
        <taxon>Embryophyta</taxon>
        <taxon>Tracheophyta</taxon>
        <taxon>Spermatophyta</taxon>
        <taxon>Magnoliopsida</taxon>
        <taxon>eudicotyledons</taxon>
        <taxon>Gunneridae</taxon>
        <taxon>Pentapetalae</taxon>
        <taxon>asterids</taxon>
        <taxon>campanulids</taxon>
        <taxon>Asterales</taxon>
        <taxon>Asteraceae</taxon>
        <taxon>Asteroideae</taxon>
        <taxon>Anthemideae</taxon>
        <taxon>Anthemidinae</taxon>
        <taxon>Tanacetum</taxon>
    </lineage>
</organism>
<keyword evidence="3" id="KW-1185">Reference proteome</keyword>
<reference evidence="2" key="2">
    <citation type="submission" date="2022-01" db="EMBL/GenBank/DDBJ databases">
        <authorList>
            <person name="Yamashiro T."/>
            <person name="Shiraishi A."/>
            <person name="Satake H."/>
            <person name="Nakayama K."/>
        </authorList>
    </citation>
    <scope>NUCLEOTIDE SEQUENCE</scope>
</reference>
<feature type="compositionally biased region" description="Basic and acidic residues" evidence="1">
    <location>
        <begin position="382"/>
        <end position="394"/>
    </location>
</feature>
<gene>
    <name evidence="2" type="ORF">Tco_0748030</name>
</gene>
<feature type="region of interest" description="Disordered" evidence="1">
    <location>
        <begin position="318"/>
        <end position="337"/>
    </location>
</feature>
<evidence type="ECO:0000313" key="2">
    <source>
        <dbReference type="EMBL" id="GJS81489.1"/>
    </source>
</evidence>
<comment type="caution">
    <text evidence="2">The sequence shown here is derived from an EMBL/GenBank/DDBJ whole genome shotgun (WGS) entry which is preliminary data.</text>
</comment>
<name>A0ABQ4YUF2_9ASTR</name>
<dbReference type="Pfam" id="PF14223">
    <property type="entry name" value="Retrotran_gag_2"/>
    <property type="match status" value="1"/>
</dbReference>
<dbReference type="Proteomes" id="UP001151760">
    <property type="component" value="Unassembled WGS sequence"/>
</dbReference>
<sequence>MDFCWSPIDSIFALFVPEQGGGNQPARFLKNLHLKTASIVVDNGYDSFHIVAIQGHLASRVSHNAVWTRSISNEVVNLCQVLVYMYSLLNLSGAVGFKYDLPLLDRDSRFSLWQVKMRALLAQMDLDDALLGHDKMPSSWTDDDKKRKDRKALSHIHLHLSNNILQEVLTEKTAAALWLKLEQICMTKDLTSKMLLKQKLFSHKLQGGSMMDHLQRCHIIHRDTLTLEEVYEALHAKEKMKHMVSSEGSSSQAEEGHDISECFKLKNKEKKAGTFKPKTNPNDDEKATFVADENSEGEVLVAYVESFHELIHDENMELGPSRGSVHKSSHNDGFDHDDRRRDNLALVQTLREKRFYIKSIVKKHPSSISNTQLSRIPVKRHSSVEWEPDKEKKAGTFKPKTNPNDDEKATFVADENSEGEVLVAYVELGSVLMGDNAHHTKFLRNVVPSHSYNTPVTVESLKVTKALYCDEEEADNKMRGNLYHTSWYYYNSEAGLIEL</sequence>
<accession>A0ABQ4YUF2</accession>
<evidence type="ECO:0000313" key="3">
    <source>
        <dbReference type="Proteomes" id="UP001151760"/>
    </source>
</evidence>
<evidence type="ECO:0000256" key="1">
    <source>
        <dbReference type="SAM" id="MobiDB-lite"/>
    </source>
</evidence>
<proteinExistence type="predicted"/>
<dbReference type="EMBL" id="BQNB010010751">
    <property type="protein sequence ID" value="GJS81489.1"/>
    <property type="molecule type" value="Genomic_DNA"/>
</dbReference>
<reference evidence="2" key="1">
    <citation type="journal article" date="2022" name="Int. J. Mol. Sci.">
        <title>Draft Genome of Tanacetum Coccineum: Genomic Comparison of Closely Related Tanacetum-Family Plants.</title>
        <authorList>
            <person name="Yamashiro T."/>
            <person name="Shiraishi A."/>
            <person name="Nakayama K."/>
            <person name="Satake H."/>
        </authorList>
    </citation>
    <scope>NUCLEOTIDE SEQUENCE</scope>
</reference>